<sequence length="190" mass="22203">MSSHHIIREKQEPALYIHQLGDFNEEYLGQLLEWSPTLIVNSSEYEKVISLGLKVDVVLNPSTKQDYQENTRLIEKMKADVLEVLEFLIEEGYQAVNIIDQDGQLPDLIDYIPQINIVIFTTYTKNYAIQTGFKVWKPKGTEFQIPLTNYFETSNLLPNQKERFEVINDGFVEFTFAGTYLFLREYYDPT</sequence>
<name>A0A916X8Q1_9SPHI</name>
<dbReference type="EMBL" id="BMIL01000002">
    <property type="protein sequence ID" value="GGC55167.1"/>
    <property type="molecule type" value="Genomic_DNA"/>
</dbReference>
<keyword evidence="2" id="KW-1185">Reference proteome</keyword>
<comment type="caution">
    <text evidence="1">The sequence shown here is derived from an EMBL/GenBank/DDBJ whole genome shotgun (WGS) entry which is preliminary data.</text>
</comment>
<organism evidence="1 2">
    <name type="scientific">Pedobacter quisquiliarum</name>
    <dbReference type="NCBI Taxonomy" id="1834438"/>
    <lineage>
        <taxon>Bacteria</taxon>
        <taxon>Pseudomonadati</taxon>
        <taxon>Bacteroidota</taxon>
        <taxon>Sphingobacteriia</taxon>
        <taxon>Sphingobacteriales</taxon>
        <taxon>Sphingobacteriaceae</taxon>
        <taxon>Pedobacter</taxon>
    </lineage>
</organism>
<evidence type="ECO:0008006" key="3">
    <source>
        <dbReference type="Google" id="ProtNLM"/>
    </source>
</evidence>
<evidence type="ECO:0000313" key="2">
    <source>
        <dbReference type="Proteomes" id="UP000651668"/>
    </source>
</evidence>
<reference evidence="1" key="1">
    <citation type="journal article" date="2014" name="Int. J. Syst. Evol. Microbiol.">
        <title>Complete genome sequence of Corynebacterium casei LMG S-19264T (=DSM 44701T), isolated from a smear-ripened cheese.</title>
        <authorList>
            <consortium name="US DOE Joint Genome Institute (JGI-PGF)"/>
            <person name="Walter F."/>
            <person name="Albersmeier A."/>
            <person name="Kalinowski J."/>
            <person name="Ruckert C."/>
        </authorList>
    </citation>
    <scope>NUCLEOTIDE SEQUENCE</scope>
    <source>
        <strain evidence="1">CGMCC 1.15343</strain>
    </source>
</reference>
<reference evidence="1" key="2">
    <citation type="submission" date="2020-09" db="EMBL/GenBank/DDBJ databases">
        <authorList>
            <person name="Sun Q."/>
            <person name="Zhou Y."/>
        </authorList>
    </citation>
    <scope>NUCLEOTIDE SEQUENCE</scope>
    <source>
        <strain evidence="1">CGMCC 1.15343</strain>
    </source>
</reference>
<accession>A0A916X8Q1</accession>
<evidence type="ECO:0000313" key="1">
    <source>
        <dbReference type="EMBL" id="GGC55167.1"/>
    </source>
</evidence>
<dbReference type="Proteomes" id="UP000651668">
    <property type="component" value="Unassembled WGS sequence"/>
</dbReference>
<dbReference type="RefSeq" id="WP_188625354.1">
    <property type="nucleotide sequence ID" value="NZ_BMIL01000002.1"/>
</dbReference>
<dbReference type="AlphaFoldDB" id="A0A916X8Q1"/>
<gene>
    <name evidence="1" type="ORF">GCM10011387_05920</name>
</gene>
<proteinExistence type="predicted"/>
<protein>
    <recommendedName>
        <fullName evidence="3">Thiamine pyrophosphokinase</fullName>
    </recommendedName>
</protein>